<evidence type="ECO:0000313" key="1">
    <source>
        <dbReference type="EMBL" id="KAJ2771882.1"/>
    </source>
</evidence>
<accession>A0ACC1K2V4</accession>
<sequence>MLVACAWLLGICASVVAAKLQVTLPNAHTEWRAGTVETIRWKAVDGNLSGRVSIELMEGSDPSNLGSVATIVENVAAAGQQAFWTVPRNLKSSKNYAIKIVHESGEDYYGQFFRGTGVRASVPPMALSAERAEMPKQRTAVEPTSASVLPKVSTPQSRTSGTMAMRREGASASGAAGPAGVAAAAVAVCIAAAL</sequence>
<reference evidence="1" key="1">
    <citation type="submission" date="2022-07" db="EMBL/GenBank/DDBJ databases">
        <title>Phylogenomic reconstructions and comparative analyses of Kickxellomycotina fungi.</title>
        <authorList>
            <person name="Reynolds N.K."/>
            <person name="Stajich J.E."/>
            <person name="Barry K."/>
            <person name="Grigoriev I.V."/>
            <person name="Crous P."/>
            <person name="Smith M.E."/>
        </authorList>
    </citation>
    <scope>NUCLEOTIDE SEQUENCE</scope>
    <source>
        <strain evidence="1">CBS 109366</strain>
    </source>
</reference>
<dbReference type="EMBL" id="JANBUJ010000463">
    <property type="protein sequence ID" value="KAJ2771882.1"/>
    <property type="molecule type" value="Genomic_DNA"/>
</dbReference>
<proteinExistence type="predicted"/>
<gene>
    <name evidence="1" type="ORF">IWQ57_002008</name>
</gene>
<organism evidence="1 2">
    <name type="scientific">Coemansia nantahalensis</name>
    <dbReference type="NCBI Taxonomy" id="2789366"/>
    <lineage>
        <taxon>Eukaryota</taxon>
        <taxon>Fungi</taxon>
        <taxon>Fungi incertae sedis</taxon>
        <taxon>Zoopagomycota</taxon>
        <taxon>Kickxellomycotina</taxon>
        <taxon>Kickxellomycetes</taxon>
        <taxon>Kickxellales</taxon>
        <taxon>Kickxellaceae</taxon>
        <taxon>Coemansia</taxon>
    </lineage>
</organism>
<comment type="caution">
    <text evidence="1">The sequence shown here is derived from an EMBL/GenBank/DDBJ whole genome shotgun (WGS) entry which is preliminary data.</text>
</comment>
<dbReference type="Proteomes" id="UP001140234">
    <property type="component" value="Unassembled WGS sequence"/>
</dbReference>
<evidence type="ECO:0000313" key="2">
    <source>
        <dbReference type="Proteomes" id="UP001140234"/>
    </source>
</evidence>
<keyword evidence="2" id="KW-1185">Reference proteome</keyword>
<protein>
    <submittedName>
        <fullName evidence="1">Uncharacterized protein</fullName>
    </submittedName>
</protein>
<name>A0ACC1K2V4_9FUNG</name>